<accession>A0AAQ1TXW2</accession>
<gene>
    <name evidence="2" type="ORF">Cst04h_02420</name>
    <name evidence="3" type="ORF">Cst04h_29310</name>
</gene>
<evidence type="ECO:0000259" key="1">
    <source>
        <dbReference type="Pfam" id="PF01507"/>
    </source>
</evidence>
<dbReference type="SUPFAM" id="SSF52402">
    <property type="entry name" value="Adenine nucleotide alpha hydrolases-like"/>
    <property type="match status" value="1"/>
</dbReference>
<dbReference type="AlphaFoldDB" id="A0AAQ1TXW2"/>
<proteinExistence type="predicted"/>
<evidence type="ECO:0000313" key="2">
    <source>
        <dbReference type="EMBL" id="GEA42072.1"/>
    </source>
</evidence>
<reference evidence="2 4" key="1">
    <citation type="submission" date="2019-06" db="EMBL/GenBank/DDBJ databases">
        <title>Draft genome sequence of Corynebacterium striatum NBRC 15291.</title>
        <authorList>
            <person name="Miura T."/>
            <person name="Furukawa M."/>
            <person name="Shimamura M."/>
            <person name="Ohyama Y."/>
            <person name="Yamazoe A."/>
            <person name="Kawasaki H."/>
        </authorList>
    </citation>
    <scope>NUCLEOTIDE SEQUENCE [LARGE SCALE GENOMIC DNA]</scope>
    <source>
        <strain evidence="2 4">NBRC 15291</strain>
    </source>
</reference>
<dbReference type="GO" id="GO:0003824">
    <property type="term" value="F:catalytic activity"/>
    <property type="evidence" value="ECO:0007669"/>
    <property type="project" value="InterPro"/>
</dbReference>
<dbReference type="PANTHER" id="PTHR43196">
    <property type="entry name" value="SULFATE ADENYLYLTRANSFERASE SUBUNIT 2"/>
    <property type="match status" value="1"/>
</dbReference>
<dbReference type="PANTHER" id="PTHR43196:SF2">
    <property type="entry name" value="PHOSPHOADENOSINE PHOSPHOSULFATE REDUCTASE"/>
    <property type="match status" value="1"/>
</dbReference>
<evidence type="ECO:0000313" key="4">
    <source>
        <dbReference type="Proteomes" id="UP000315234"/>
    </source>
</evidence>
<dbReference type="InterPro" id="IPR050128">
    <property type="entry name" value="Sulfate_adenylyltrnsfr_sub2"/>
</dbReference>
<dbReference type="EMBL" id="BJLD01000001">
    <property type="protein sequence ID" value="GEA42072.1"/>
    <property type="molecule type" value="Genomic_DNA"/>
</dbReference>
<comment type="caution">
    <text evidence="2">The sequence shown here is derived from an EMBL/GenBank/DDBJ whole genome shotgun (WGS) entry which is preliminary data.</text>
</comment>
<dbReference type="Proteomes" id="UP000315234">
    <property type="component" value="Unassembled WGS sequence"/>
</dbReference>
<dbReference type="Pfam" id="PF01507">
    <property type="entry name" value="PAPS_reduct"/>
    <property type="match status" value="1"/>
</dbReference>
<dbReference type="InterPro" id="IPR014729">
    <property type="entry name" value="Rossmann-like_a/b/a_fold"/>
</dbReference>
<protein>
    <recommendedName>
        <fullName evidence="1">Phosphoadenosine phosphosulphate reductase domain-containing protein</fullName>
    </recommendedName>
</protein>
<sequence length="246" mass="27957">MPLIESPRITTADQKAWDELARYDRLLATRLPLDDLAEHGREMIREFAAQGGCYVSTSWGKDSVVVAHMAATSGLTLPLVWVRVDKWENPDCPTVRDAFLEEYGAQVDYHEISVPASAQRWWDNNLEESSTKRTSRAGFDEAAQRFGDRHISGIRAEESRVRRISQARWKGMSARACRPIGEWSATDVFAYLHKYDLPVHPAYAMSYGGRRDRRWLRVSSLGGVRGAEKGRAEWEAAYYGDIVCRC</sequence>
<feature type="domain" description="Phosphoadenosine phosphosulphate reductase" evidence="1">
    <location>
        <begin position="53"/>
        <end position="207"/>
    </location>
</feature>
<name>A0AAQ1TXW2_CORST</name>
<dbReference type="InterPro" id="IPR002500">
    <property type="entry name" value="PAPS_reduct_dom"/>
</dbReference>
<dbReference type="RefSeq" id="WP_005529629.1">
    <property type="nucleotide sequence ID" value="NZ_BJLD01000001.1"/>
</dbReference>
<organism evidence="2 4">
    <name type="scientific">Corynebacterium striatum</name>
    <dbReference type="NCBI Taxonomy" id="43770"/>
    <lineage>
        <taxon>Bacteria</taxon>
        <taxon>Bacillati</taxon>
        <taxon>Actinomycetota</taxon>
        <taxon>Actinomycetes</taxon>
        <taxon>Mycobacteriales</taxon>
        <taxon>Corynebacteriaceae</taxon>
        <taxon>Corynebacterium</taxon>
    </lineage>
</organism>
<dbReference type="EMBL" id="BJLD01000022">
    <property type="protein sequence ID" value="GEA44761.1"/>
    <property type="molecule type" value="Genomic_DNA"/>
</dbReference>
<dbReference type="Gene3D" id="3.40.50.620">
    <property type="entry name" value="HUPs"/>
    <property type="match status" value="1"/>
</dbReference>
<evidence type="ECO:0000313" key="3">
    <source>
        <dbReference type="EMBL" id="GEA44761.1"/>
    </source>
</evidence>